<gene>
    <name evidence="3" type="ORF">NCTC11155_03295</name>
</gene>
<protein>
    <recommendedName>
        <fullName evidence="5">Large polyvalent protein associated domain-containing protein</fullName>
    </recommendedName>
</protein>
<evidence type="ECO:0000259" key="2">
    <source>
        <dbReference type="Pfam" id="PF18838"/>
    </source>
</evidence>
<name>A0A380ZG06_9BACE</name>
<sequence length="1345" mass="151646">MENTSENVFTNEEQDIIARSKAAGCYMQAPNGQPTNLNERQWVQVRTGAFKAWFGDWEKAARIKKLYNARPVEITGNEIAAGDDLKQYKKNALEYGKNLRGEYTNKDTNTPISLTGGNSRGGIREILQHDYKDKEHLQSIAAIPRIIEDSIFIDELPNEDVGKYPGIKSFSYYVCELKIGGSNYTVKAVIANQNNGIRYYDHRLSSIEKSELLSIIPTIQKAGIESNPLLSDFKDKRLFSILQTNSSKVVDENGEPLVVYHGTSLSREQEGHKTRFRIDDDWVIDVTDAPFHTFRGGAYGGLIFTSFDEGKASSIGSIRSMELPDDENGEEQWTEVSYVYDLFANARKPFDVKDGNAVREVLDELGENITAYDFYLGLELPVSREDAEKMLAGGNSWRIVETPTMQKVIRAKGYDAIRSMDEGVECLAVLAPNQLKAAGKYLYSERNTGAFSPDIDDIRFRQVYHGSPASFEHFDRAFTGTGEGAQAYGWGTYVTEVDAIAKRYAAIGIKRGNHITYDGEPLSSVLDNEYYFDGVWRVWKRQILSSTDVDSLKRNISSVYMDGRAAGTYSRRRKAFEQQKKDLLSDIDAGRICIELPRHLYTVEIPESNGTNYLRWESPVSPEQQGQIFLQLRKEHILFPGVTSDFWNGKSHVWNSGKEFYGFLDYMFIDLETDTDSGRLASEFLSRAGFTGIDYPAEYSTGGRADGARNYVIFNEADLKITAHERFRFIGEKGASNLDRFEGVCSRLENLAVAREMEKSGKDAGTIKMATGWERGADSKWRYETPDFEYHPAGDLGYSRLLEKQSWYGEFENLLDRQIEGKVLSEAEWKRFAELTELAAGLKEQDALRERIYLDDYVKDDELFHAYPEMKQTRLEFVDLPSADYGGTYLHSDNRIVVNISRTDDVKSVLAHEIQHAIQRMEGFARGSSPEEFKNTAENVILDIVQATDGRILEGGGFDNTPKGIFAALGREVPYGTILRHYDYPLSLVAEKYGYENIFDLVNDIDRFKSSIQKYRSTAGEVEARNVQARMNFTSGQRRNTLAVSTEDIARSEQIFLSREARMDELARHASFLAGKQHIPLEVVRRADEVSSPDVRGLLSCGKDIRGWYDIPSQHICLYLPHARGKEDIERTLLHEGVAHYGLRRLVGDGHMDAFLDEVFAGCGEKLRGEITRLAGTEKLDIRVATEEYLAHMAENGIGLSVWERISLAFRNLLRKLGFNIEIGTKELRSILHASGENLKKAETAAAPEKIRISGGELILGPKHGSACIRKRGSEVDVTPVLEKMREAGVKPVSFTPEQWRMLFSGKSLQLADGRMLMVVKEPSGYGVRLTGMAALKRKVTEMEL</sequence>
<dbReference type="Proteomes" id="UP000254424">
    <property type="component" value="Unassembled WGS sequence"/>
</dbReference>
<evidence type="ECO:0008006" key="5">
    <source>
        <dbReference type="Google" id="ProtNLM"/>
    </source>
</evidence>
<dbReference type="InterPro" id="IPR040696">
    <property type="entry name" value="LPD23"/>
</dbReference>
<reference evidence="3 4" key="1">
    <citation type="submission" date="2018-06" db="EMBL/GenBank/DDBJ databases">
        <authorList>
            <consortium name="Pathogen Informatics"/>
            <person name="Doyle S."/>
        </authorList>
    </citation>
    <scope>NUCLEOTIDE SEQUENCE [LARGE SCALE GENOMIC DNA]</scope>
    <source>
        <strain evidence="3 4">NCTC11155</strain>
    </source>
</reference>
<dbReference type="Pfam" id="PF18838">
    <property type="entry name" value="LPD23"/>
    <property type="match status" value="1"/>
</dbReference>
<dbReference type="OrthoDB" id="9815272at2"/>
<accession>A0A380ZG06</accession>
<evidence type="ECO:0000259" key="1">
    <source>
        <dbReference type="Pfam" id="PF18798"/>
    </source>
</evidence>
<feature type="domain" description="Large polyvalent protein associated" evidence="2">
    <location>
        <begin position="747"/>
        <end position="787"/>
    </location>
</feature>
<dbReference type="InterPro" id="IPR040824">
    <property type="entry name" value="LPD3"/>
</dbReference>
<dbReference type="RefSeq" id="WP_004288874.1">
    <property type="nucleotide sequence ID" value="NZ_CABKNQ010000020.1"/>
</dbReference>
<dbReference type="EMBL" id="UFSX01000002">
    <property type="protein sequence ID" value="SUV43886.1"/>
    <property type="molecule type" value="Genomic_DNA"/>
</dbReference>
<dbReference type="STRING" id="483216.BACEGG_00594"/>
<dbReference type="Pfam" id="PF18798">
    <property type="entry name" value="LPD3"/>
    <property type="match status" value="1"/>
</dbReference>
<dbReference type="GeneID" id="93071894"/>
<proteinExistence type="predicted"/>
<evidence type="ECO:0000313" key="4">
    <source>
        <dbReference type="Proteomes" id="UP000254424"/>
    </source>
</evidence>
<feature type="domain" description="Large polyvalent protein-associated" evidence="1">
    <location>
        <begin position="84"/>
        <end position="200"/>
    </location>
</feature>
<organism evidence="3 4">
    <name type="scientific">Bacteroides eggerthii</name>
    <dbReference type="NCBI Taxonomy" id="28111"/>
    <lineage>
        <taxon>Bacteria</taxon>
        <taxon>Pseudomonadati</taxon>
        <taxon>Bacteroidota</taxon>
        <taxon>Bacteroidia</taxon>
        <taxon>Bacteroidales</taxon>
        <taxon>Bacteroidaceae</taxon>
        <taxon>Bacteroides</taxon>
    </lineage>
</organism>
<evidence type="ECO:0000313" key="3">
    <source>
        <dbReference type="EMBL" id="SUV43886.1"/>
    </source>
</evidence>